<evidence type="ECO:0000259" key="1">
    <source>
        <dbReference type="PROSITE" id="PS51186"/>
    </source>
</evidence>
<organism evidence="2 3">
    <name type="scientific">Macrococcoides goetzii</name>
    <dbReference type="NCBI Taxonomy" id="1891097"/>
    <lineage>
        <taxon>Bacteria</taxon>
        <taxon>Bacillati</taxon>
        <taxon>Bacillota</taxon>
        <taxon>Bacilli</taxon>
        <taxon>Bacillales</taxon>
        <taxon>Staphylococcaceae</taxon>
        <taxon>Macrococcoides</taxon>
    </lineage>
</organism>
<dbReference type="GO" id="GO:0016747">
    <property type="term" value="F:acyltransferase activity, transferring groups other than amino-acyl groups"/>
    <property type="evidence" value="ECO:0007669"/>
    <property type="project" value="InterPro"/>
</dbReference>
<proteinExistence type="predicted"/>
<dbReference type="InterPro" id="IPR000182">
    <property type="entry name" value="GNAT_dom"/>
</dbReference>
<dbReference type="AlphaFoldDB" id="A0A2G5NT54"/>
<dbReference type="PANTHER" id="PTHR43415">
    <property type="entry name" value="SPERMIDINE N(1)-ACETYLTRANSFERASE"/>
    <property type="match status" value="1"/>
</dbReference>
<dbReference type="Pfam" id="PF13420">
    <property type="entry name" value="Acetyltransf_4"/>
    <property type="match status" value="1"/>
</dbReference>
<dbReference type="SUPFAM" id="SSF55729">
    <property type="entry name" value="Acyl-CoA N-acyltransferases (Nat)"/>
    <property type="match status" value="1"/>
</dbReference>
<dbReference type="PANTHER" id="PTHR43415:SF3">
    <property type="entry name" value="GNAT-FAMILY ACETYLTRANSFERASE"/>
    <property type="match status" value="1"/>
</dbReference>
<evidence type="ECO:0000313" key="3">
    <source>
        <dbReference type="Proteomes" id="UP000229523"/>
    </source>
</evidence>
<sequence>MIIRSVEVKDAEKILEYTKIVGNESNNLLFGSEGIGLNVDQEVKVLESIINHPKQIMIVAIANDEIVGLANLSGQTRERIAHQARLAISVRKDYWGKGISSQLMSSLINFAKEIQIEVITLEVFSNNIRGIKLYEKFGFEHIGEFKKFAKINGEFVDAKLMNLYLK</sequence>
<keyword evidence="3" id="KW-1185">Reference proteome</keyword>
<gene>
    <name evidence="2" type="ORF">BFS35_001995</name>
</gene>
<dbReference type="Gene3D" id="3.40.630.30">
    <property type="match status" value="1"/>
</dbReference>
<feature type="domain" description="N-acetyltransferase" evidence="1">
    <location>
        <begin position="1"/>
        <end position="166"/>
    </location>
</feature>
<dbReference type="CDD" id="cd04301">
    <property type="entry name" value="NAT_SF"/>
    <property type="match status" value="1"/>
</dbReference>
<dbReference type="RefSeq" id="WP_099578347.1">
    <property type="nucleotide sequence ID" value="NZ_MJBI02000001.1"/>
</dbReference>
<reference evidence="2 3" key="1">
    <citation type="journal article" date="2018" name="Front. Microbiol.">
        <title>Description and Comparative Genomics of Macrococcus caseolyticus subsp. hominis subsp. nov., Macrococcus goetzii sp. nov., Macrococcus epidermidis sp. nov., and Macrococcus bohemicus sp. nov., Novel Macrococci From Human Clinical Material With Virulence Potential and Suspected Uptake of Foreign DNA by Natural Transformation.</title>
        <authorList>
            <person name="Maslanova I."/>
            <person name="Wertheimer Z."/>
            <person name="Sedlacek I."/>
            <person name="Svec P."/>
            <person name="Indrakova A."/>
            <person name="Kovarovic V."/>
            <person name="Schumann P."/>
            <person name="Sproer C."/>
            <person name="Kralova S."/>
            <person name="Sedo O."/>
            <person name="Kristofova L."/>
            <person name="Vrbovska V."/>
            <person name="Fuzik T."/>
            <person name="Petras P."/>
            <person name="Zdrahal Z."/>
            <person name="Ruzickova V."/>
            <person name="Doskar J."/>
            <person name="Pantucek R."/>
        </authorList>
    </citation>
    <scope>NUCLEOTIDE SEQUENCE [LARGE SCALE GENOMIC DNA]</scope>
    <source>
        <strain evidence="2 3">CCM 4927</strain>
    </source>
</reference>
<name>A0A2G5NT54_9STAP</name>
<protein>
    <submittedName>
        <fullName evidence="2">GNAT family N-acetyltransferase</fullName>
    </submittedName>
</protein>
<evidence type="ECO:0000313" key="2">
    <source>
        <dbReference type="EMBL" id="RAI82481.1"/>
    </source>
</evidence>
<dbReference type="EMBL" id="MJBI02000001">
    <property type="protein sequence ID" value="RAI82481.1"/>
    <property type="molecule type" value="Genomic_DNA"/>
</dbReference>
<dbReference type="Proteomes" id="UP000229523">
    <property type="component" value="Unassembled WGS sequence"/>
</dbReference>
<dbReference type="PROSITE" id="PS51186">
    <property type="entry name" value="GNAT"/>
    <property type="match status" value="1"/>
</dbReference>
<accession>A0A2G5NT54</accession>
<dbReference type="InterPro" id="IPR016181">
    <property type="entry name" value="Acyl_CoA_acyltransferase"/>
</dbReference>
<comment type="caution">
    <text evidence="2">The sequence shown here is derived from an EMBL/GenBank/DDBJ whole genome shotgun (WGS) entry which is preliminary data.</text>
</comment>